<comment type="caution">
    <text evidence="2">The sequence shown here is derived from an EMBL/GenBank/DDBJ whole genome shotgun (WGS) entry which is preliminary data.</text>
</comment>
<reference evidence="2" key="1">
    <citation type="submission" date="2020-11" db="EMBL/GenBank/DDBJ databases">
        <title>Enhanced detection system for hospital associated transmission using whole genome sequencing surveillance.</title>
        <authorList>
            <person name="Harrison L.H."/>
            <person name="Van Tyne D."/>
            <person name="Marsh J.W."/>
            <person name="Griffith M.P."/>
            <person name="Snyder D.J."/>
            <person name="Cooper V.S."/>
            <person name="Mustapha M."/>
        </authorList>
    </citation>
    <scope>NUCLEOTIDE SEQUENCE</scope>
    <source>
        <strain evidence="2">STEN00053</strain>
    </source>
</reference>
<proteinExistence type="predicted"/>
<keyword evidence="1" id="KW-1133">Transmembrane helix</keyword>
<feature type="transmembrane region" description="Helical" evidence="1">
    <location>
        <begin position="56"/>
        <end position="74"/>
    </location>
</feature>
<sequence length="95" mass="9588">MVVGKLADDLKKTRKFAKLGAVGVAAIVAAVGLAPVTAGLSTLSLGAVATVTGVEIIGIITAASLGLSLILAIYKGYDVEYEAGGKVIFKRKEGK</sequence>
<organism evidence="2 3">
    <name type="scientific">Stenotrophomonas maltophilia</name>
    <name type="common">Pseudomonas maltophilia</name>
    <name type="synonym">Xanthomonas maltophilia</name>
    <dbReference type="NCBI Taxonomy" id="40324"/>
    <lineage>
        <taxon>Bacteria</taxon>
        <taxon>Pseudomonadati</taxon>
        <taxon>Pseudomonadota</taxon>
        <taxon>Gammaproteobacteria</taxon>
        <taxon>Lysobacterales</taxon>
        <taxon>Lysobacteraceae</taxon>
        <taxon>Stenotrophomonas</taxon>
        <taxon>Stenotrophomonas maltophilia group</taxon>
    </lineage>
</organism>
<dbReference type="EMBL" id="JADUOV010000008">
    <property type="protein sequence ID" value="MBH1790741.1"/>
    <property type="molecule type" value="Genomic_DNA"/>
</dbReference>
<evidence type="ECO:0008006" key="4">
    <source>
        <dbReference type="Google" id="ProtNLM"/>
    </source>
</evidence>
<keyword evidence="1" id="KW-0472">Membrane</keyword>
<dbReference type="Proteomes" id="UP000634179">
    <property type="component" value="Unassembled WGS sequence"/>
</dbReference>
<name>A0A2R3Q7I5_STEMA</name>
<evidence type="ECO:0000256" key="1">
    <source>
        <dbReference type="SAM" id="Phobius"/>
    </source>
</evidence>
<evidence type="ECO:0000313" key="3">
    <source>
        <dbReference type="Proteomes" id="UP000634179"/>
    </source>
</evidence>
<evidence type="ECO:0000313" key="2">
    <source>
        <dbReference type="EMBL" id="MBH1790741.1"/>
    </source>
</evidence>
<keyword evidence="1" id="KW-0812">Transmembrane</keyword>
<dbReference type="AlphaFoldDB" id="A0A2R3Q7I5"/>
<accession>A0A2R3Q7I5</accession>
<feature type="transmembrane region" description="Helical" evidence="1">
    <location>
        <begin position="16"/>
        <end position="36"/>
    </location>
</feature>
<protein>
    <recommendedName>
        <fullName evidence="4">Transmembrane protein</fullName>
    </recommendedName>
</protein>
<gene>
    <name evidence="2" type="ORF">I5V89_12750</name>
</gene>